<sequence>MRIDNDGDLVISYEEWRDFLLFHPMVEDIRSLINYWRLATDLSETPAHCAVPSSRPFLSLKAPVWWDTPLDEDGIPQMSAPFLMNLDDLDVSLVSEHLGLKPPAPEYHDDYCARGIQHGVEVLPSALRHRHLLQLPPSSVLPRSTKPPSMTGPLVGRGLKEMWKPNKPWDICTSLSWHKRLPRFYGVADIGEDLKIPSDLTESEIIAGMWWRHLLAGAAAGAVSRTATAPLDRIKTFLQVHGKEHSNLFHLVKAMIEEGGLVSLWRGNGMNVIKIAPESAIKFMMYEQTKRALKGKRKGEVTISERFLAGSFSGAFAQTIVYPMEVLKTRMALRRTGEFKNARDACMKIYTREGGVKAFYRGFIPNLLGILPMAGIDLLVFTPAGHEPPRMTEIFRTVIANEGMIGLYRGVAPNLMKVIPAVSLSYVLSILLPSMCLESHICTDPLDLVMFSLVPTLAFIASLSAGVQFGDPWGPGLRPDLAVFPVHYFFVPILDGDDEFLRKEVSFRIQPMSCRAVTEVLEMKPERLLLLRYRLFASCRGLTLLLQYRSENVRGFPRAIENPAFHEYCNCPNVDQKTWQRRMGCASTYPQIEKDLQQFPSVLNFTESLSHLLKMFTNPGGQSYCQYVIRRNRVFRKCYGEHVGFNLFVDNILLSLSRKYLLPEFEMMVNLGDWPQINEERWNLPMFSWCGSKGYRDIVMPTYDLTEATLNAMDTVAVDILSVLGDGGEEPSPPWNQKISKGFWRGRDSREDRLRLVKLSKENWDILEANLTRMFFFRDRLEEFNESLAEPIALYKFFDYKYQISLDGTVAAYRLPYLLAGSSAVFKQDSTYYEHFYSLLHPSTHFIPIQSDLSDLISKLRWAQRSDSTMQRVSLNARKFVLQHLLPRDILCYYSVLLEHWARRLSPVESDLPPDLEAVPQPTARYGYSDCSCGSQHDKQEL</sequence>
<dbReference type="PROSITE" id="PS50920">
    <property type="entry name" value="SOLCAR"/>
    <property type="match status" value="2"/>
</dbReference>
<evidence type="ECO:0000313" key="8">
    <source>
        <dbReference type="EMBL" id="CAD7229665.1"/>
    </source>
</evidence>
<dbReference type="PANTHER" id="PTHR24089">
    <property type="entry name" value="SOLUTE CARRIER FAMILY 25"/>
    <property type="match status" value="1"/>
</dbReference>
<dbReference type="GO" id="GO:0055085">
    <property type="term" value="P:transmembrane transport"/>
    <property type="evidence" value="ECO:0007669"/>
    <property type="project" value="InterPro"/>
</dbReference>
<dbReference type="InterPro" id="IPR006598">
    <property type="entry name" value="CAP10"/>
</dbReference>
<dbReference type="SUPFAM" id="SSF103506">
    <property type="entry name" value="Mitochondrial carrier"/>
    <property type="match status" value="1"/>
</dbReference>
<evidence type="ECO:0000256" key="7">
    <source>
        <dbReference type="ARBA" id="ARBA00023136"/>
    </source>
</evidence>
<gene>
    <name evidence="8" type="ORF">CTOB1V02_LOCUS7533</name>
</gene>
<evidence type="ECO:0000256" key="4">
    <source>
        <dbReference type="ARBA" id="ARBA00022692"/>
    </source>
</evidence>
<dbReference type="InterPro" id="IPR018108">
    <property type="entry name" value="MCP_transmembrane"/>
</dbReference>
<keyword evidence="4" id="KW-0812">Transmembrane</keyword>
<keyword evidence="6" id="KW-1133">Transmembrane helix</keyword>
<dbReference type="Pfam" id="PF00153">
    <property type="entry name" value="Mito_carr"/>
    <property type="match status" value="3"/>
</dbReference>
<dbReference type="PROSITE" id="PS50222">
    <property type="entry name" value="EF_HAND_2"/>
    <property type="match status" value="1"/>
</dbReference>
<dbReference type="AlphaFoldDB" id="A0A7R8WDJ3"/>
<dbReference type="InterPro" id="IPR023395">
    <property type="entry name" value="MCP_dom_sf"/>
</dbReference>
<dbReference type="GO" id="GO:0005509">
    <property type="term" value="F:calcium ion binding"/>
    <property type="evidence" value="ECO:0007669"/>
    <property type="project" value="InterPro"/>
</dbReference>
<keyword evidence="3" id="KW-0813">Transport</keyword>
<keyword evidence="5" id="KW-0677">Repeat</keyword>
<dbReference type="InterPro" id="IPR002048">
    <property type="entry name" value="EF_hand_dom"/>
</dbReference>
<name>A0A7R8WDJ3_9CRUS</name>
<dbReference type="Gene3D" id="1.50.40.10">
    <property type="entry name" value="Mitochondrial carrier domain"/>
    <property type="match status" value="2"/>
</dbReference>
<evidence type="ECO:0000256" key="3">
    <source>
        <dbReference type="ARBA" id="ARBA00022448"/>
    </source>
</evidence>
<dbReference type="SMART" id="SM00672">
    <property type="entry name" value="CAP10"/>
    <property type="match status" value="1"/>
</dbReference>
<reference evidence="8" key="1">
    <citation type="submission" date="2020-11" db="EMBL/GenBank/DDBJ databases">
        <authorList>
            <person name="Tran Van P."/>
        </authorList>
    </citation>
    <scope>NUCLEOTIDE SEQUENCE</scope>
</reference>
<evidence type="ECO:0000256" key="2">
    <source>
        <dbReference type="ARBA" id="ARBA00006375"/>
    </source>
</evidence>
<dbReference type="Pfam" id="PF05686">
    <property type="entry name" value="Glyco_transf_90"/>
    <property type="match status" value="1"/>
</dbReference>
<comment type="similarity">
    <text evidence="2">Belongs to the mitochondrial carrier (TC 2.A.29) family.</text>
</comment>
<protein>
    <submittedName>
        <fullName evidence="8">Uncharacterized protein</fullName>
    </submittedName>
</protein>
<dbReference type="OrthoDB" id="541052at2759"/>
<organism evidence="8">
    <name type="scientific">Cyprideis torosa</name>
    <dbReference type="NCBI Taxonomy" id="163714"/>
    <lineage>
        <taxon>Eukaryota</taxon>
        <taxon>Metazoa</taxon>
        <taxon>Ecdysozoa</taxon>
        <taxon>Arthropoda</taxon>
        <taxon>Crustacea</taxon>
        <taxon>Oligostraca</taxon>
        <taxon>Ostracoda</taxon>
        <taxon>Podocopa</taxon>
        <taxon>Podocopida</taxon>
        <taxon>Cytherocopina</taxon>
        <taxon>Cytheroidea</taxon>
        <taxon>Cytherideidae</taxon>
        <taxon>Cyprideis</taxon>
    </lineage>
</organism>
<evidence type="ECO:0000256" key="1">
    <source>
        <dbReference type="ARBA" id="ARBA00004141"/>
    </source>
</evidence>
<comment type="subcellular location">
    <subcellularLocation>
        <location evidence="1">Membrane</location>
        <topology evidence="1">Multi-pass membrane protein</topology>
    </subcellularLocation>
</comment>
<dbReference type="EMBL" id="OB662209">
    <property type="protein sequence ID" value="CAD7229665.1"/>
    <property type="molecule type" value="Genomic_DNA"/>
</dbReference>
<dbReference type="GO" id="GO:0016020">
    <property type="term" value="C:membrane"/>
    <property type="evidence" value="ECO:0007669"/>
    <property type="project" value="UniProtKB-SubCell"/>
</dbReference>
<dbReference type="PRINTS" id="PR00926">
    <property type="entry name" value="MITOCARRIER"/>
</dbReference>
<evidence type="ECO:0000256" key="6">
    <source>
        <dbReference type="ARBA" id="ARBA00022989"/>
    </source>
</evidence>
<evidence type="ECO:0000256" key="5">
    <source>
        <dbReference type="ARBA" id="ARBA00022737"/>
    </source>
</evidence>
<accession>A0A7R8WDJ3</accession>
<keyword evidence="7" id="KW-0472">Membrane</keyword>
<proteinExistence type="inferred from homology"/>
<dbReference type="InterPro" id="IPR002067">
    <property type="entry name" value="MCP"/>
</dbReference>